<gene>
    <name evidence="2" type="ORF">HNR50_000959</name>
</gene>
<dbReference type="Proteomes" id="UP000587760">
    <property type="component" value="Unassembled WGS sequence"/>
</dbReference>
<keyword evidence="2" id="KW-0808">Transferase</keyword>
<dbReference type="RefSeq" id="WP_184744404.1">
    <property type="nucleotide sequence ID" value="NZ_JACHGJ010000001.1"/>
</dbReference>
<evidence type="ECO:0000313" key="3">
    <source>
        <dbReference type="Proteomes" id="UP000587760"/>
    </source>
</evidence>
<dbReference type="PROSITE" id="PS51186">
    <property type="entry name" value="GNAT"/>
    <property type="match status" value="1"/>
</dbReference>
<dbReference type="InterPro" id="IPR000182">
    <property type="entry name" value="GNAT_dom"/>
</dbReference>
<dbReference type="SUPFAM" id="SSF55729">
    <property type="entry name" value="Acyl-CoA N-acyltransferases (Nat)"/>
    <property type="match status" value="1"/>
</dbReference>
<dbReference type="InterPro" id="IPR016181">
    <property type="entry name" value="Acyl_CoA_acyltransferase"/>
</dbReference>
<evidence type="ECO:0000259" key="1">
    <source>
        <dbReference type="PROSITE" id="PS51186"/>
    </source>
</evidence>
<evidence type="ECO:0000313" key="2">
    <source>
        <dbReference type="EMBL" id="MBB6479326.1"/>
    </source>
</evidence>
<feature type="domain" description="N-acetyltransferase" evidence="1">
    <location>
        <begin position="8"/>
        <end position="168"/>
    </location>
</feature>
<protein>
    <submittedName>
        <fullName evidence="2">RimJ/RimL family protein N-acetyltransferase</fullName>
    </submittedName>
</protein>
<dbReference type="PANTHER" id="PTHR43792:SF1">
    <property type="entry name" value="N-ACETYLTRANSFERASE DOMAIN-CONTAINING PROTEIN"/>
    <property type="match status" value="1"/>
</dbReference>
<sequence>MIIETERLILRQFTIDDLKALAPILADREVMRFSLNGPYSREKTEQFIRRCLDNYLKRGTGLLALIHKGDDKLIGYCGIVIQEIDGEELPEVGYRLDPSYWGRGLATEAAAAAADYGFYNLGFPCLISIIEEENTASIRVAEKNGFVYGKDAVFMGQVPVRIYSKRLKEPAR</sequence>
<keyword evidence="3" id="KW-1185">Reference proteome</keyword>
<dbReference type="PANTHER" id="PTHR43792">
    <property type="entry name" value="GNAT FAMILY, PUTATIVE (AFU_ORTHOLOGUE AFUA_3G00765)-RELATED-RELATED"/>
    <property type="match status" value="1"/>
</dbReference>
<organism evidence="2 3">
    <name type="scientific">Spirochaeta isovalerica</name>
    <dbReference type="NCBI Taxonomy" id="150"/>
    <lineage>
        <taxon>Bacteria</taxon>
        <taxon>Pseudomonadati</taxon>
        <taxon>Spirochaetota</taxon>
        <taxon>Spirochaetia</taxon>
        <taxon>Spirochaetales</taxon>
        <taxon>Spirochaetaceae</taxon>
        <taxon>Spirochaeta</taxon>
    </lineage>
</organism>
<comment type="caution">
    <text evidence="2">The sequence shown here is derived from an EMBL/GenBank/DDBJ whole genome shotgun (WGS) entry which is preliminary data.</text>
</comment>
<name>A0A841R665_9SPIO</name>
<dbReference type="GO" id="GO:0016747">
    <property type="term" value="F:acyltransferase activity, transferring groups other than amino-acyl groups"/>
    <property type="evidence" value="ECO:0007669"/>
    <property type="project" value="InterPro"/>
</dbReference>
<dbReference type="InterPro" id="IPR051531">
    <property type="entry name" value="N-acetyltransferase"/>
</dbReference>
<dbReference type="EMBL" id="JACHGJ010000001">
    <property type="protein sequence ID" value="MBB6479326.1"/>
    <property type="molecule type" value="Genomic_DNA"/>
</dbReference>
<dbReference type="Gene3D" id="3.40.630.30">
    <property type="match status" value="1"/>
</dbReference>
<reference evidence="2 3" key="1">
    <citation type="submission" date="2020-08" db="EMBL/GenBank/DDBJ databases">
        <title>Genomic Encyclopedia of Type Strains, Phase IV (KMG-IV): sequencing the most valuable type-strain genomes for metagenomic binning, comparative biology and taxonomic classification.</title>
        <authorList>
            <person name="Goeker M."/>
        </authorList>
    </citation>
    <scope>NUCLEOTIDE SEQUENCE [LARGE SCALE GENOMIC DNA]</scope>
    <source>
        <strain evidence="2 3">DSM 2461</strain>
    </source>
</reference>
<proteinExistence type="predicted"/>
<dbReference type="AlphaFoldDB" id="A0A841R665"/>
<accession>A0A841R665</accession>
<dbReference type="Pfam" id="PF13302">
    <property type="entry name" value="Acetyltransf_3"/>
    <property type="match status" value="1"/>
</dbReference>